<accession>A0A128A1U1</accession>
<dbReference type="AlphaFoldDB" id="A0A128A1U1"/>
<sequence>MELREIILTSIIFLSFGIPIAYATSYATLHLDSVGNILREDSIVTFSGQLTSSNGTTIPHRTVFIEDDTSYFVRPNIIIAITTTDSDGKFSVSWKAVPKDNGNPFHFYAKYLGGNFFGYTKSESYESIVKHTNQSSTDVVPSKTIPIWFEDASKMWHDGEIRDIDYSWSIKNLIEHGIIKSNDIDTELKLPSWLKKTANLFVNGEISKEEYVNNLQYLLKSNII</sequence>
<evidence type="ECO:0000313" key="1">
    <source>
        <dbReference type="EMBL" id="CUR51326.1"/>
    </source>
</evidence>
<dbReference type="Proteomes" id="UP000196239">
    <property type="component" value="Chromosome 1"/>
</dbReference>
<protein>
    <submittedName>
        <fullName evidence="1">Uncharacterized protein</fullName>
    </submittedName>
</protein>
<reference evidence="2" key="1">
    <citation type="submission" date="2015-10" db="EMBL/GenBank/DDBJ databases">
        <authorList>
            <person name="Lehtovirta-Morley L.E."/>
            <person name="Vieille C."/>
        </authorList>
    </citation>
    <scope>NUCLEOTIDE SEQUENCE [LARGE SCALE GENOMIC DNA]</scope>
</reference>
<evidence type="ECO:0000313" key="2">
    <source>
        <dbReference type="Proteomes" id="UP000196239"/>
    </source>
</evidence>
<organism evidence="1 2">
    <name type="scientific">Nitrosotalea devaniterrae</name>
    <dbReference type="NCBI Taxonomy" id="1078905"/>
    <lineage>
        <taxon>Archaea</taxon>
        <taxon>Nitrososphaerota</taxon>
        <taxon>Nitrososphaeria</taxon>
        <taxon>Nitrosotaleales</taxon>
        <taxon>Nitrosotaleaceae</taxon>
        <taxon>Nitrosotalea</taxon>
    </lineage>
</organism>
<proteinExistence type="predicted"/>
<gene>
    <name evidence="1" type="ORF">NDEV_0561</name>
</gene>
<dbReference type="KEGG" id="ndv:NDEV_0561"/>
<keyword evidence="2" id="KW-1185">Reference proteome</keyword>
<name>A0A128A1U1_9ARCH</name>
<dbReference type="EMBL" id="LN890280">
    <property type="protein sequence ID" value="CUR51326.1"/>
    <property type="molecule type" value="Genomic_DNA"/>
</dbReference>